<keyword evidence="6" id="KW-0408">Iron</keyword>
<feature type="transmembrane region" description="Helical" evidence="8">
    <location>
        <begin position="89"/>
        <end position="110"/>
    </location>
</feature>
<keyword evidence="8" id="KW-1133">Transmembrane helix</keyword>
<evidence type="ECO:0000256" key="2">
    <source>
        <dbReference type="ARBA" id="ARBA00010617"/>
    </source>
</evidence>
<keyword evidence="4" id="KW-0479">Metal-binding</keyword>
<dbReference type="EMBL" id="BQNB010014332">
    <property type="protein sequence ID" value="GJT26907.1"/>
    <property type="molecule type" value="Genomic_DNA"/>
</dbReference>
<gene>
    <name evidence="9" type="ORF">Tco_0907182</name>
</gene>
<comment type="similarity">
    <text evidence="2">Belongs to the cytochrome P450 family.</text>
</comment>
<evidence type="ECO:0000256" key="5">
    <source>
        <dbReference type="ARBA" id="ARBA00023002"/>
    </source>
</evidence>
<reference evidence="9" key="1">
    <citation type="journal article" date="2022" name="Int. J. Mol. Sci.">
        <title>Draft Genome of Tanacetum Coccineum: Genomic Comparison of Closely Related Tanacetum-Family Plants.</title>
        <authorList>
            <person name="Yamashiro T."/>
            <person name="Shiraishi A."/>
            <person name="Nakayama K."/>
            <person name="Satake H."/>
        </authorList>
    </citation>
    <scope>NUCLEOTIDE SEQUENCE</scope>
</reference>
<evidence type="ECO:0000313" key="10">
    <source>
        <dbReference type="Proteomes" id="UP001151760"/>
    </source>
</evidence>
<protein>
    <submittedName>
        <fullName evidence="9">Cytochrome P450 71A1-like protein</fullName>
    </submittedName>
</protein>
<keyword evidence="7" id="KW-0503">Monooxygenase</keyword>
<keyword evidence="5" id="KW-0560">Oxidoreductase</keyword>
<accession>A0ABQ5CKJ0</accession>
<keyword evidence="8" id="KW-0812">Transmembrane</keyword>
<evidence type="ECO:0000256" key="8">
    <source>
        <dbReference type="SAM" id="Phobius"/>
    </source>
</evidence>
<evidence type="ECO:0000256" key="6">
    <source>
        <dbReference type="ARBA" id="ARBA00023004"/>
    </source>
</evidence>
<evidence type="ECO:0000256" key="4">
    <source>
        <dbReference type="ARBA" id="ARBA00022723"/>
    </source>
</evidence>
<evidence type="ECO:0000256" key="7">
    <source>
        <dbReference type="ARBA" id="ARBA00023033"/>
    </source>
</evidence>
<dbReference type="Proteomes" id="UP001151760">
    <property type="component" value="Unassembled WGS sequence"/>
</dbReference>
<proteinExistence type="inferred from homology"/>
<keyword evidence="8" id="KW-0472">Membrane</keyword>
<keyword evidence="3" id="KW-0349">Heme</keyword>
<comment type="caution">
    <text evidence="9">The sequence shown here is derived from an EMBL/GenBank/DDBJ whole genome shotgun (WGS) entry which is preliminary data.</text>
</comment>
<name>A0ABQ5CKJ0_9ASTR</name>
<evidence type="ECO:0000256" key="1">
    <source>
        <dbReference type="ARBA" id="ARBA00001971"/>
    </source>
</evidence>
<sequence length="180" mass="21212">MDINFACRPKTAAGKYPTYNYSDITWSPYGPYWRQARKLCVVELFRDLLGTLSLNVINRMVLGKKILDETEVVKSMVSGEEFKKMVYEWILLNGVLNIGDWIPWIGFMVLQKYVKRMKTMSKNFDLFLENVLNEHDERRRLEAENFVSKDMVDLLLQIYDDTTLDVKFERHGVKAFTLVH</sequence>
<dbReference type="InterPro" id="IPR036396">
    <property type="entry name" value="Cyt_P450_sf"/>
</dbReference>
<dbReference type="PANTHER" id="PTHR47944:SF4">
    <property type="entry name" value="OS09G0441700 PROTEIN"/>
    <property type="match status" value="1"/>
</dbReference>
<evidence type="ECO:0000256" key="3">
    <source>
        <dbReference type="ARBA" id="ARBA00022617"/>
    </source>
</evidence>
<dbReference type="SUPFAM" id="SSF48264">
    <property type="entry name" value="Cytochrome P450"/>
    <property type="match status" value="1"/>
</dbReference>
<dbReference type="Gene3D" id="1.10.630.10">
    <property type="entry name" value="Cytochrome P450"/>
    <property type="match status" value="1"/>
</dbReference>
<dbReference type="PANTHER" id="PTHR47944">
    <property type="entry name" value="CYTOCHROME P450 98A9"/>
    <property type="match status" value="1"/>
</dbReference>
<organism evidence="9 10">
    <name type="scientific">Tanacetum coccineum</name>
    <dbReference type="NCBI Taxonomy" id="301880"/>
    <lineage>
        <taxon>Eukaryota</taxon>
        <taxon>Viridiplantae</taxon>
        <taxon>Streptophyta</taxon>
        <taxon>Embryophyta</taxon>
        <taxon>Tracheophyta</taxon>
        <taxon>Spermatophyta</taxon>
        <taxon>Magnoliopsida</taxon>
        <taxon>eudicotyledons</taxon>
        <taxon>Gunneridae</taxon>
        <taxon>Pentapetalae</taxon>
        <taxon>asterids</taxon>
        <taxon>campanulids</taxon>
        <taxon>Asterales</taxon>
        <taxon>Asteraceae</taxon>
        <taxon>Asteroideae</taxon>
        <taxon>Anthemideae</taxon>
        <taxon>Anthemidinae</taxon>
        <taxon>Tanacetum</taxon>
    </lineage>
</organism>
<keyword evidence="10" id="KW-1185">Reference proteome</keyword>
<evidence type="ECO:0000313" key="9">
    <source>
        <dbReference type="EMBL" id="GJT26907.1"/>
    </source>
</evidence>
<comment type="cofactor">
    <cofactor evidence="1">
        <name>heme</name>
        <dbReference type="ChEBI" id="CHEBI:30413"/>
    </cofactor>
</comment>
<reference evidence="9" key="2">
    <citation type="submission" date="2022-01" db="EMBL/GenBank/DDBJ databases">
        <authorList>
            <person name="Yamashiro T."/>
            <person name="Shiraishi A."/>
            <person name="Satake H."/>
            <person name="Nakayama K."/>
        </authorList>
    </citation>
    <scope>NUCLEOTIDE SEQUENCE</scope>
</reference>